<dbReference type="Pfam" id="PF05175">
    <property type="entry name" value="MTS"/>
    <property type="match status" value="1"/>
</dbReference>
<name>A0A9W4DYY9_9ACTN</name>
<comment type="caution">
    <text evidence="2">The sequence shown here is derived from an EMBL/GenBank/DDBJ whole genome shotgun (WGS) entry which is preliminary data.</text>
</comment>
<reference evidence="2" key="1">
    <citation type="submission" date="2021-05" db="EMBL/GenBank/DDBJ databases">
        <authorList>
            <person name="Arsene-Ploetze F."/>
        </authorList>
    </citation>
    <scope>NUCLEOTIDE SEQUENCE</scope>
    <source>
        <strain evidence="2">DSM 42138</strain>
    </source>
</reference>
<feature type="domain" description="Methyltransferase small" evidence="1">
    <location>
        <begin position="37"/>
        <end position="181"/>
    </location>
</feature>
<dbReference type="GO" id="GO:0032259">
    <property type="term" value="P:methylation"/>
    <property type="evidence" value="ECO:0007669"/>
    <property type="project" value="UniProtKB-KW"/>
</dbReference>
<dbReference type="GO" id="GO:0005829">
    <property type="term" value="C:cytosol"/>
    <property type="evidence" value="ECO:0007669"/>
    <property type="project" value="TreeGrafter"/>
</dbReference>
<sequence>MDDTGYQRGDALLRRHQEDGARPAEFSLLGREWDLLEGVFSPTYTPVTELFSTWLPYPEGGSFLEMGSGAGVTAVVAAQSGCAAVTAVDISAAAVDNTRRNVERHGVGDRVRVLHSDLFSALDPADRFDLVFWNSNFAEPPADFVNETDLHHAFFDPSYDAHRRYVDEARGHLTADGRLMLGFSSIGNTAKLAAITERAGLETVTVRSQTRRLDEHTEIEFQLLELRQDLRPQRGPAAGG</sequence>
<keyword evidence="3" id="KW-1185">Reference proteome</keyword>
<dbReference type="SUPFAM" id="SSF53335">
    <property type="entry name" value="S-adenosyl-L-methionine-dependent methyltransferases"/>
    <property type="match status" value="1"/>
</dbReference>
<evidence type="ECO:0000313" key="3">
    <source>
        <dbReference type="Proteomes" id="UP001152519"/>
    </source>
</evidence>
<evidence type="ECO:0000259" key="1">
    <source>
        <dbReference type="Pfam" id="PF05175"/>
    </source>
</evidence>
<dbReference type="PANTHER" id="PTHR47806">
    <property type="entry name" value="50S RIBOSOMAL PROTEIN L3 GLUTAMINE METHYLTRANSFERASE"/>
    <property type="match status" value="1"/>
</dbReference>
<dbReference type="RefSeq" id="WP_251499825.1">
    <property type="nucleotide sequence ID" value="NZ_CAJSLV010000103.1"/>
</dbReference>
<evidence type="ECO:0000313" key="2">
    <source>
        <dbReference type="EMBL" id="CAG6398439.1"/>
    </source>
</evidence>
<dbReference type="EMBL" id="CAJSLV010000103">
    <property type="protein sequence ID" value="CAG6398439.1"/>
    <property type="molecule type" value="Genomic_DNA"/>
</dbReference>
<dbReference type="AlphaFoldDB" id="A0A9W4DYY9"/>
<keyword evidence="2" id="KW-0808">Transferase</keyword>
<dbReference type="InterPro" id="IPR017127">
    <property type="entry name" value="Ribosome_uL3_MTase"/>
</dbReference>
<dbReference type="CDD" id="cd02440">
    <property type="entry name" value="AdoMet_MTases"/>
    <property type="match status" value="1"/>
</dbReference>
<gene>
    <name evidence="2" type="ORF">SCOCK_70123</name>
</gene>
<proteinExistence type="predicted"/>
<dbReference type="Proteomes" id="UP001152519">
    <property type="component" value="Unassembled WGS sequence"/>
</dbReference>
<organism evidence="2 3">
    <name type="scientific">Actinacidiphila cocklensis</name>
    <dbReference type="NCBI Taxonomy" id="887465"/>
    <lineage>
        <taxon>Bacteria</taxon>
        <taxon>Bacillati</taxon>
        <taxon>Actinomycetota</taxon>
        <taxon>Actinomycetes</taxon>
        <taxon>Kitasatosporales</taxon>
        <taxon>Streptomycetaceae</taxon>
        <taxon>Actinacidiphila</taxon>
    </lineage>
</organism>
<keyword evidence="2" id="KW-0489">Methyltransferase</keyword>
<dbReference type="Gene3D" id="3.40.50.150">
    <property type="entry name" value="Vaccinia Virus protein VP39"/>
    <property type="match status" value="1"/>
</dbReference>
<accession>A0A9W4DYY9</accession>
<dbReference type="InterPro" id="IPR007848">
    <property type="entry name" value="Small_mtfrase_dom"/>
</dbReference>
<dbReference type="PANTHER" id="PTHR47806:SF1">
    <property type="entry name" value="RIBOSOMAL PROTEIN UL3 GLUTAMINE METHYLTRANSFERASE"/>
    <property type="match status" value="1"/>
</dbReference>
<protein>
    <submittedName>
        <fullName evidence="2">Methyltransferase domain-containing protein</fullName>
    </submittedName>
</protein>
<dbReference type="InterPro" id="IPR029063">
    <property type="entry name" value="SAM-dependent_MTases_sf"/>
</dbReference>
<dbReference type="GO" id="GO:0036009">
    <property type="term" value="F:protein-glutamine N-methyltransferase activity"/>
    <property type="evidence" value="ECO:0007669"/>
    <property type="project" value="InterPro"/>
</dbReference>